<dbReference type="AlphaFoldDB" id="A0A0Q9YF45"/>
<protein>
    <recommendedName>
        <fullName evidence="8">GTPase Obg</fullName>
        <ecNumber evidence="8">3.6.5.-</ecNumber>
    </recommendedName>
    <alternativeName>
        <fullName evidence="8">GTP-binding protein Obg</fullName>
    </alternativeName>
</protein>
<feature type="binding site" evidence="8">
    <location>
        <begin position="280"/>
        <end position="283"/>
    </location>
    <ligand>
        <name>GTP</name>
        <dbReference type="ChEBI" id="CHEBI:37565"/>
    </ligand>
</feature>
<reference evidence="13" key="2">
    <citation type="journal article" date="2016" name="Genome Announc.">
        <title>Draft Genome Sequences of Two Novel Amoeba-Resistant Intranuclear Bacteria, 'Candidatus Berkiella cookevillensis' and 'Candidatus Berkiella aquae'.</title>
        <authorList>
            <person name="Mehari Y.T."/>
            <person name="Arivett B.A."/>
            <person name="Farone A.L."/>
            <person name="Gunderson J.H."/>
            <person name="Farone M.B."/>
        </authorList>
    </citation>
    <scope>NUCLEOTIDE SEQUENCE</scope>
    <source>
        <strain evidence="13">CC99</strain>
    </source>
</reference>
<dbReference type="NCBIfam" id="NF008956">
    <property type="entry name" value="PRK12299.1"/>
    <property type="match status" value="1"/>
</dbReference>
<keyword evidence="4 8" id="KW-0547">Nucleotide-binding</keyword>
<evidence type="ECO:0000259" key="10">
    <source>
        <dbReference type="PROSITE" id="PS51710"/>
    </source>
</evidence>
<comment type="caution">
    <text evidence="12">The sequence shown here is derived from an EMBL/GenBank/DDBJ whole genome shotgun (WGS) entry which is preliminary data.</text>
</comment>
<dbReference type="OrthoDB" id="9807318at2"/>
<dbReference type="InterPro" id="IPR027417">
    <property type="entry name" value="P-loop_NTPase"/>
</dbReference>
<dbReference type="PANTHER" id="PTHR11702:SF31">
    <property type="entry name" value="MITOCHONDRIAL RIBOSOME-ASSOCIATED GTPASE 2"/>
    <property type="match status" value="1"/>
</dbReference>
<evidence type="ECO:0000256" key="4">
    <source>
        <dbReference type="ARBA" id="ARBA00022741"/>
    </source>
</evidence>
<proteinExistence type="inferred from homology"/>
<dbReference type="NCBIfam" id="NF008955">
    <property type="entry name" value="PRK12297.1"/>
    <property type="match status" value="1"/>
</dbReference>
<organism evidence="12">
    <name type="scientific">Candidatus Berkiella cookevillensis</name>
    <dbReference type="NCBI Taxonomy" id="437022"/>
    <lineage>
        <taxon>Bacteria</taxon>
        <taxon>Pseudomonadati</taxon>
        <taxon>Pseudomonadota</taxon>
        <taxon>Gammaproteobacteria</taxon>
        <taxon>Candidatus Berkiellales</taxon>
        <taxon>Candidatus Berkiellaceae</taxon>
        <taxon>Candidatus Berkiella</taxon>
    </lineage>
</organism>
<dbReference type="HAMAP" id="MF_01454">
    <property type="entry name" value="GTPase_Obg"/>
    <property type="match status" value="1"/>
</dbReference>
<dbReference type="RefSeq" id="WP_057624252.1">
    <property type="nucleotide sequence ID" value="NZ_LKHV02000001.1"/>
</dbReference>
<evidence type="ECO:0000256" key="2">
    <source>
        <dbReference type="ARBA" id="ARBA00022490"/>
    </source>
</evidence>
<dbReference type="FunFam" id="2.70.210.12:FF:000001">
    <property type="entry name" value="GTPase Obg"/>
    <property type="match status" value="1"/>
</dbReference>
<dbReference type="InterPro" id="IPR031167">
    <property type="entry name" value="G_OBG"/>
</dbReference>
<dbReference type="CDD" id="cd01898">
    <property type="entry name" value="Obg"/>
    <property type="match status" value="1"/>
</dbReference>
<feature type="domain" description="Obg" evidence="11">
    <location>
        <begin position="1"/>
        <end position="159"/>
    </location>
</feature>
<dbReference type="Pfam" id="PF01926">
    <property type="entry name" value="MMR_HSR1"/>
    <property type="match status" value="1"/>
</dbReference>
<dbReference type="PATRIC" id="fig|1590042.3.peg.1160"/>
<dbReference type="InterPro" id="IPR045086">
    <property type="entry name" value="OBG_GTPase"/>
</dbReference>
<dbReference type="Gene3D" id="2.70.210.12">
    <property type="entry name" value="GTP1/OBG domain"/>
    <property type="match status" value="1"/>
</dbReference>
<dbReference type="Pfam" id="PF01018">
    <property type="entry name" value="GTP1_OBG"/>
    <property type="match status" value="1"/>
</dbReference>
<comment type="similarity">
    <text evidence="1 8">Belongs to the TRAFAC class OBG-HflX-like GTPase superfamily. OBG GTPase family.</text>
</comment>
<evidence type="ECO:0000256" key="6">
    <source>
        <dbReference type="ARBA" id="ARBA00022842"/>
    </source>
</evidence>
<evidence type="ECO:0000256" key="3">
    <source>
        <dbReference type="ARBA" id="ARBA00022723"/>
    </source>
</evidence>
<keyword evidence="3 8" id="KW-0479">Metal-binding</keyword>
<dbReference type="Proteomes" id="UP000051494">
    <property type="component" value="Unassembled WGS sequence"/>
</dbReference>
<comment type="cofactor">
    <cofactor evidence="8">
        <name>Mg(2+)</name>
        <dbReference type="ChEBI" id="CHEBI:18420"/>
    </cofactor>
</comment>
<evidence type="ECO:0000313" key="12">
    <source>
        <dbReference type="EMBL" id="KRG19148.1"/>
    </source>
</evidence>
<dbReference type="PROSITE" id="PS51710">
    <property type="entry name" value="G_OBG"/>
    <property type="match status" value="1"/>
</dbReference>
<dbReference type="InterPro" id="IPR014100">
    <property type="entry name" value="GTP-bd_Obg/CgtA"/>
</dbReference>
<dbReference type="PROSITE" id="PS51883">
    <property type="entry name" value="OBG"/>
    <property type="match status" value="1"/>
</dbReference>
<dbReference type="GO" id="GO:0003924">
    <property type="term" value="F:GTPase activity"/>
    <property type="evidence" value="ECO:0007669"/>
    <property type="project" value="UniProtKB-UniRule"/>
</dbReference>
<evidence type="ECO:0000256" key="9">
    <source>
        <dbReference type="SAM" id="MobiDB-lite"/>
    </source>
</evidence>
<feature type="binding site" evidence="8">
    <location>
        <begin position="311"/>
        <end position="313"/>
    </location>
    <ligand>
        <name>GTP</name>
        <dbReference type="ChEBI" id="CHEBI:37565"/>
    </ligand>
</feature>
<dbReference type="InterPro" id="IPR006074">
    <property type="entry name" value="GTP1-OBG_CS"/>
</dbReference>
<evidence type="ECO:0000256" key="5">
    <source>
        <dbReference type="ARBA" id="ARBA00022801"/>
    </source>
</evidence>
<dbReference type="NCBIfam" id="TIGR02729">
    <property type="entry name" value="Obg_CgtA"/>
    <property type="match status" value="1"/>
</dbReference>
<comment type="function">
    <text evidence="8">An essential GTPase which binds GTP, GDP and possibly (p)ppGpp with moderate affinity, with high nucleotide exchange rates and a fairly low GTP hydrolysis rate. Plays a role in control of the cell cycle, stress response, ribosome biogenesis and in those bacteria that undergo differentiation, in morphogenesis control.</text>
</comment>
<dbReference type="Gene3D" id="3.40.50.300">
    <property type="entry name" value="P-loop containing nucleotide triphosphate hydrolases"/>
    <property type="match status" value="1"/>
</dbReference>
<dbReference type="GO" id="GO:0043022">
    <property type="term" value="F:ribosome binding"/>
    <property type="evidence" value="ECO:0007669"/>
    <property type="project" value="UniProtKB-ARBA"/>
</dbReference>
<keyword evidence="5 8" id="KW-0378">Hydrolase</keyword>
<dbReference type="PRINTS" id="PR00326">
    <property type="entry name" value="GTP1OBG"/>
</dbReference>
<sequence length="355" mass="38915">MKFVDEAIIRVQAGKGGNGSSSFRREKFVPFGGPDGGDGGKGGNVYLVADASINTLIDFRYQTVFQAKSGDCGHGKQCRGHDGESCWVKVPAGTIIRDEDTQEILAELITDGQTMLIAQGGARGLGNVHFKTSTNRAPRKTTKGKPGEERKLRLELQLLADVGVVGFPNAGKSTLIQAVSNATTKVADYPFTTTYPQLGTVSVDGSTRFVIADIPGLIEGAHLGAGLGLQFLKHLTRTHLLLHIVDMLEEDCFNNILLIEEELRMFSPELLEKPRWLVLNKADCVDSASIDELKQRIRAYKGEDTPIFVISAAERRGTQEMCKEIAQALLVYRQAFANRAENESTEFQNTEIQDW</sequence>
<dbReference type="SUPFAM" id="SSF82051">
    <property type="entry name" value="Obg GTP-binding protein N-terminal domain"/>
    <property type="match status" value="1"/>
</dbReference>
<dbReference type="GO" id="GO:0000287">
    <property type="term" value="F:magnesium ion binding"/>
    <property type="evidence" value="ECO:0007669"/>
    <property type="project" value="InterPro"/>
</dbReference>
<dbReference type="GO" id="GO:0042254">
    <property type="term" value="P:ribosome biogenesis"/>
    <property type="evidence" value="ECO:0007669"/>
    <property type="project" value="UniProtKB-UniRule"/>
</dbReference>
<dbReference type="NCBIfam" id="TIGR00231">
    <property type="entry name" value="small_GTP"/>
    <property type="match status" value="1"/>
</dbReference>
<reference evidence="12" key="1">
    <citation type="submission" date="2015-09" db="EMBL/GenBank/DDBJ databases">
        <title>Draft Genome Sequences of Two Novel Amoeba-resistant Intranuclear Bacteria, Candidatus Berkiella cookevillensis and Candidatus Berkiella aquae.</title>
        <authorList>
            <person name="Mehari Y.T."/>
            <person name="Arivett B.A."/>
            <person name="Farone A.L."/>
            <person name="Gunderson J.H."/>
            <person name="Farone M.B."/>
        </authorList>
    </citation>
    <scope>NUCLEOTIDE SEQUENCE [LARGE SCALE GENOMIC DNA]</scope>
    <source>
        <strain evidence="12">CC99</strain>
    </source>
</reference>
<evidence type="ECO:0000313" key="13">
    <source>
        <dbReference type="EMBL" id="MCS5709497.1"/>
    </source>
</evidence>
<feature type="binding site" evidence="8">
    <location>
        <begin position="166"/>
        <end position="173"/>
    </location>
    <ligand>
        <name>GTP</name>
        <dbReference type="ChEBI" id="CHEBI:37565"/>
    </ligand>
</feature>
<evidence type="ECO:0000256" key="1">
    <source>
        <dbReference type="ARBA" id="ARBA00007699"/>
    </source>
</evidence>
<comment type="subcellular location">
    <subcellularLocation>
        <location evidence="8">Cytoplasm</location>
    </subcellularLocation>
</comment>
<dbReference type="EMBL" id="LKHV02000001">
    <property type="protein sequence ID" value="MCS5709497.1"/>
    <property type="molecule type" value="Genomic_DNA"/>
</dbReference>
<dbReference type="EMBL" id="LKHV01000004">
    <property type="protein sequence ID" value="KRG19148.1"/>
    <property type="molecule type" value="Genomic_DNA"/>
</dbReference>
<feature type="binding site" evidence="8">
    <location>
        <begin position="213"/>
        <end position="216"/>
    </location>
    <ligand>
        <name>GTP</name>
        <dbReference type="ChEBI" id="CHEBI:37565"/>
    </ligand>
</feature>
<feature type="region of interest" description="Disordered" evidence="9">
    <location>
        <begin position="128"/>
        <end position="147"/>
    </location>
</feature>
<feature type="binding site" evidence="8">
    <location>
        <position position="173"/>
    </location>
    <ligand>
        <name>Mg(2+)</name>
        <dbReference type="ChEBI" id="CHEBI:18420"/>
    </ligand>
</feature>
<comment type="subunit">
    <text evidence="8">Monomer.</text>
</comment>
<dbReference type="STRING" id="437022.CC99x_01147"/>
<dbReference type="InterPro" id="IPR006073">
    <property type="entry name" value="GTP-bd"/>
</dbReference>
<dbReference type="GO" id="GO:0005525">
    <property type="term" value="F:GTP binding"/>
    <property type="evidence" value="ECO:0007669"/>
    <property type="project" value="UniProtKB-UniRule"/>
</dbReference>
<feature type="domain" description="OBG-type G" evidence="10">
    <location>
        <begin position="160"/>
        <end position="330"/>
    </location>
</feature>
<name>A0A0Q9YF45_9GAMM</name>
<evidence type="ECO:0000313" key="14">
    <source>
        <dbReference type="Proteomes" id="UP000051494"/>
    </source>
</evidence>
<dbReference type="PROSITE" id="PS00905">
    <property type="entry name" value="GTP1_OBG"/>
    <property type="match status" value="1"/>
</dbReference>
<keyword evidence="6 8" id="KW-0460">Magnesium</keyword>
<gene>
    <name evidence="8 12" type="primary">obg</name>
    <name evidence="13" type="synonym">obgE</name>
    <name evidence="13" type="ORF">CC99x_011380</name>
    <name evidence="12" type="ORF">CC99x_01147</name>
</gene>
<comment type="caution">
    <text evidence="8">Lacks conserved residue(s) required for the propagation of feature annotation.</text>
</comment>
<evidence type="ECO:0000256" key="7">
    <source>
        <dbReference type="ARBA" id="ARBA00023134"/>
    </source>
</evidence>
<reference evidence="13" key="3">
    <citation type="submission" date="2021-06" db="EMBL/GenBank/DDBJ databases">
        <title>Genomic Description and Analysis of Intracellular Bacteria, Candidatus Berkiella cookevillensis and Candidatus Berkiella aquae.</title>
        <authorList>
            <person name="Kidane D.T."/>
            <person name="Mehari Y.T."/>
            <person name="Rice F.C."/>
            <person name="Arivett B.A."/>
            <person name="Farone A.L."/>
            <person name="Berk S.G."/>
            <person name="Farone M.B."/>
        </authorList>
    </citation>
    <scope>NUCLEOTIDE SEQUENCE</scope>
    <source>
        <strain evidence="13">CC99</strain>
    </source>
</reference>
<dbReference type="InterPro" id="IPR036726">
    <property type="entry name" value="GTP1_OBG_dom_sf"/>
</dbReference>
<dbReference type="GO" id="GO:0005737">
    <property type="term" value="C:cytoplasm"/>
    <property type="evidence" value="ECO:0007669"/>
    <property type="project" value="UniProtKB-SubCell"/>
</dbReference>
<evidence type="ECO:0000259" key="11">
    <source>
        <dbReference type="PROSITE" id="PS51883"/>
    </source>
</evidence>
<keyword evidence="2 8" id="KW-0963">Cytoplasm</keyword>
<dbReference type="PIRSF" id="PIRSF002401">
    <property type="entry name" value="GTP_bd_Obg/CgtA"/>
    <property type="match status" value="1"/>
</dbReference>
<dbReference type="InterPro" id="IPR006169">
    <property type="entry name" value="GTP1_OBG_dom"/>
</dbReference>
<accession>A0A0Q9YF45</accession>
<keyword evidence="7 8" id="KW-0342">GTP-binding</keyword>
<dbReference type="SUPFAM" id="SSF52540">
    <property type="entry name" value="P-loop containing nucleoside triphosphate hydrolases"/>
    <property type="match status" value="1"/>
</dbReference>
<feature type="binding site" evidence="8">
    <location>
        <position position="193"/>
    </location>
    <ligand>
        <name>Mg(2+)</name>
        <dbReference type="ChEBI" id="CHEBI:18420"/>
    </ligand>
</feature>
<dbReference type="InterPro" id="IPR005225">
    <property type="entry name" value="Small_GTP-bd"/>
</dbReference>
<evidence type="ECO:0000256" key="8">
    <source>
        <dbReference type="HAMAP-Rule" id="MF_01454"/>
    </source>
</evidence>
<keyword evidence="14" id="KW-1185">Reference proteome</keyword>
<dbReference type="PANTHER" id="PTHR11702">
    <property type="entry name" value="DEVELOPMENTALLY REGULATED GTP-BINDING PROTEIN-RELATED"/>
    <property type="match status" value="1"/>
</dbReference>
<dbReference type="EC" id="3.6.5.-" evidence="8"/>